<feature type="compositionally biased region" description="Basic and acidic residues" evidence="1">
    <location>
        <begin position="13"/>
        <end position="30"/>
    </location>
</feature>
<reference evidence="3" key="1">
    <citation type="submission" date="2014-01" db="EMBL/GenBank/DDBJ databases">
        <title>The Genome Sequence of Anopheles farauti FAR1 (V2).</title>
        <authorList>
            <consortium name="The Broad Institute Genomics Platform"/>
            <person name="Neafsey D.E."/>
            <person name="Besansky N."/>
            <person name="Howell P."/>
            <person name="Walton C."/>
            <person name="Young S.K."/>
            <person name="Zeng Q."/>
            <person name="Gargeya S."/>
            <person name="Fitzgerald M."/>
            <person name="Haas B."/>
            <person name="Abouelleil A."/>
            <person name="Allen A.W."/>
            <person name="Alvarado L."/>
            <person name="Arachchi H.M."/>
            <person name="Berlin A.M."/>
            <person name="Chapman S.B."/>
            <person name="Gainer-Dewar J."/>
            <person name="Goldberg J."/>
            <person name="Griggs A."/>
            <person name="Gujja S."/>
            <person name="Hansen M."/>
            <person name="Howarth C."/>
            <person name="Imamovic A."/>
            <person name="Ireland A."/>
            <person name="Larimer J."/>
            <person name="McCowan C."/>
            <person name="Murphy C."/>
            <person name="Pearson M."/>
            <person name="Poon T.W."/>
            <person name="Priest M."/>
            <person name="Roberts A."/>
            <person name="Saif S."/>
            <person name="Shea T."/>
            <person name="Sisk P."/>
            <person name="Sykes S."/>
            <person name="Wortman J."/>
            <person name="Nusbaum C."/>
            <person name="Birren B."/>
        </authorList>
    </citation>
    <scope>NUCLEOTIDE SEQUENCE [LARGE SCALE GENOMIC DNA]</scope>
    <source>
        <strain evidence="3">FAR1</strain>
    </source>
</reference>
<protein>
    <submittedName>
        <fullName evidence="2">Uncharacterized protein</fullName>
    </submittedName>
</protein>
<feature type="region of interest" description="Disordered" evidence="1">
    <location>
        <begin position="1"/>
        <end position="30"/>
    </location>
</feature>
<proteinExistence type="predicted"/>
<dbReference type="Proteomes" id="UP000075886">
    <property type="component" value="Unassembled WGS sequence"/>
</dbReference>
<dbReference type="AlphaFoldDB" id="A0A182Q213"/>
<accession>A0A182Q213</accession>
<name>A0A182Q213_9DIPT</name>
<keyword evidence="3" id="KW-1185">Reference proteome</keyword>
<evidence type="ECO:0000313" key="3">
    <source>
        <dbReference type="Proteomes" id="UP000075886"/>
    </source>
</evidence>
<evidence type="ECO:0000256" key="1">
    <source>
        <dbReference type="SAM" id="MobiDB-lite"/>
    </source>
</evidence>
<dbReference type="EMBL" id="AXCN02001973">
    <property type="status" value="NOT_ANNOTATED_CDS"/>
    <property type="molecule type" value="Genomic_DNA"/>
</dbReference>
<reference evidence="2" key="2">
    <citation type="submission" date="2020-05" db="UniProtKB">
        <authorList>
            <consortium name="EnsemblMetazoa"/>
        </authorList>
    </citation>
    <scope>IDENTIFICATION</scope>
    <source>
        <strain evidence="2">FAR1</strain>
    </source>
</reference>
<evidence type="ECO:0000313" key="2">
    <source>
        <dbReference type="EnsemblMetazoa" id="AFAF001534-PA"/>
    </source>
</evidence>
<organism evidence="2 3">
    <name type="scientific">Anopheles farauti</name>
    <dbReference type="NCBI Taxonomy" id="69004"/>
    <lineage>
        <taxon>Eukaryota</taxon>
        <taxon>Metazoa</taxon>
        <taxon>Ecdysozoa</taxon>
        <taxon>Arthropoda</taxon>
        <taxon>Hexapoda</taxon>
        <taxon>Insecta</taxon>
        <taxon>Pterygota</taxon>
        <taxon>Neoptera</taxon>
        <taxon>Endopterygota</taxon>
        <taxon>Diptera</taxon>
        <taxon>Nematocera</taxon>
        <taxon>Culicoidea</taxon>
        <taxon>Culicidae</taxon>
        <taxon>Anophelinae</taxon>
        <taxon>Anopheles</taxon>
    </lineage>
</organism>
<sequence>MMMAKTAMSMDNAGRRVSDRSSMVRDRGRVMRDRGRVVRNRGSLMMLDGSVGYWSMSIAGHVHRLSDHFVHRLGDLHSRGLTTDNSVESEVVIGMVVDDTVMAIGVQQQVLSMDLISVTGLVLALDVSGMLIMHGVRELVVGRGMVLYGLAYAV</sequence>
<dbReference type="VEuPathDB" id="VectorBase:AFAF001534"/>
<dbReference type="EnsemblMetazoa" id="AFAF001534-RA">
    <property type="protein sequence ID" value="AFAF001534-PA"/>
    <property type="gene ID" value="AFAF001534"/>
</dbReference>